<evidence type="ECO:0000256" key="10">
    <source>
        <dbReference type="ARBA" id="ARBA00023136"/>
    </source>
</evidence>
<dbReference type="Gene3D" id="1.20.1550.10">
    <property type="entry name" value="DsbB-like"/>
    <property type="match status" value="1"/>
</dbReference>
<keyword evidence="12 14" id="KW-0143">Chaperone</keyword>
<dbReference type="EMBL" id="CP012621">
    <property type="protein sequence ID" value="ATG74042.1"/>
    <property type="molecule type" value="Genomic_DNA"/>
</dbReference>
<keyword evidence="13 14" id="KW-0676">Redox-active center</keyword>
<dbReference type="OrthoDB" id="3711263at2"/>
<dbReference type="InterPro" id="IPR022920">
    <property type="entry name" value="Disulphide_bond_form_DsbB"/>
</dbReference>
<name>A0A231N2V2_9GAMM</name>
<dbReference type="GO" id="GO:0016746">
    <property type="term" value="F:acyltransferase activity"/>
    <property type="evidence" value="ECO:0007669"/>
    <property type="project" value="UniProtKB-KW"/>
</dbReference>
<feature type="topological domain" description="Cytoplasmic" evidence="14">
    <location>
        <begin position="160"/>
        <end position="173"/>
    </location>
</feature>
<evidence type="ECO:0000256" key="8">
    <source>
        <dbReference type="ARBA" id="ARBA00022989"/>
    </source>
</evidence>
<evidence type="ECO:0000256" key="5">
    <source>
        <dbReference type="ARBA" id="ARBA00022519"/>
    </source>
</evidence>
<evidence type="ECO:0000256" key="7">
    <source>
        <dbReference type="ARBA" id="ARBA00022982"/>
    </source>
</evidence>
<dbReference type="GO" id="GO:0015035">
    <property type="term" value="F:protein-disulfide reductase activity"/>
    <property type="evidence" value="ECO:0007669"/>
    <property type="project" value="UniProtKB-UniRule"/>
</dbReference>
<evidence type="ECO:0000256" key="9">
    <source>
        <dbReference type="ARBA" id="ARBA00023002"/>
    </source>
</evidence>
<comment type="similarity">
    <text evidence="2 14">Belongs to the DsbB family.</text>
</comment>
<dbReference type="Pfam" id="PF02600">
    <property type="entry name" value="DsbB"/>
    <property type="match status" value="1"/>
</dbReference>
<evidence type="ECO:0000256" key="1">
    <source>
        <dbReference type="ARBA" id="ARBA00004429"/>
    </source>
</evidence>
<evidence type="ECO:0000256" key="12">
    <source>
        <dbReference type="ARBA" id="ARBA00023186"/>
    </source>
</evidence>
<accession>A0A231N2V2</accession>
<keyword evidence="11 14" id="KW-1015">Disulfide bond</keyword>
<dbReference type="NCBIfam" id="NF002485">
    <property type="entry name" value="PRK01749.1"/>
    <property type="match status" value="1"/>
</dbReference>
<keyword evidence="6 14" id="KW-0812">Transmembrane</keyword>
<evidence type="ECO:0000256" key="11">
    <source>
        <dbReference type="ARBA" id="ARBA00023157"/>
    </source>
</evidence>
<reference evidence="16" key="1">
    <citation type="submission" date="2015-09" db="EMBL/GenBank/DDBJ databases">
        <authorList>
            <person name="Shao Z."/>
            <person name="Wang L."/>
        </authorList>
    </citation>
    <scope>NUCLEOTIDE SEQUENCE [LARGE SCALE GENOMIC DNA]</scope>
    <source>
        <strain evidence="16">F13-1</strain>
    </source>
</reference>
<feature type="disulfide bond" description="Redox-active" evidence="14">
    <location>
        <begin position="100"/>
        <end position="126"/>
    </location>
</feature>
<keyword evidence="15" id="KW-0012">Acyltransferase</keyword>
<keyword evidence="8 14" id="KW-1133">Transmembrane helix</keyword>
<dbReference type="GO" id="GO:0005886">
    <property type="term" value="C:plasma membrane"/>
    <property type="evidence" value="ECO:0007669"/>
    <property type="project" value="UniProtKB-SubCell"/>
</dbReference>
<dbReference type="SUPFAM" id="SSF158442">
    <property type="entry name" value="DsbB-like"/>
    <property type="match status" value="1"/>
</dbReference>
<feature type="topological domain" description="Periplasmic" evidence="14">
    <location>
        <begin position="28"/>
        <end position="45"/>
    </location>
</feature>
<evidence type="ECO:0000256" key="4">
    <source>
        <dbReference type="ARBA" id="ARBA00022475"/>
    </source>
</evidence>
<organism evidence="15 16">
    <name type="scientific">Zobellella denitrificans</name>
    <dbReference type="NCBI Taxonomy" id="347534"/>
    <lineage>
        <taxon>Bacteria</taxon>
        <taxon>Pseudomonadati</taxon>
        <taxon>Pseudomonadota</taxon>
        <taxon>Gammaproteobacteria</taxon>
        <taxon>Aeromonadales</taxon>
        <taxon>Aeromonadaceae</taxon>
        <taxon>Zobellella</taxon>
    </lineage>
</organism>
<gene>
    <name evidence="14" type="primary">dsbB</name>
    <name evidence="15" type="ORF">AN401_09410</name>
</gene>
<keyword evidence="7 14" id="KW-0249">Electron transport</keyword>
<dbReference type="Proteomes" id="UP000217763">
    <property type="component" value="Chromosome"/>
</dbReference>
<dbReference type="GO" id="GO:0009055">
    <property type="term" value="F:electron transfer activity"/>
    <property type="evidence" value="ECO:0007669"/>
    <property type="project" value="UniProtKB-UniRule"/>
</dbReference>
<evidence type="ECO:0000313" key="16">
    <source>
        <dbReference type="Proteomes" id="UP000217763"/>
    </source>
</evidence>
<evidence type="ECO:0000256" key="6">
    <source>
        <dbReference type="ARBA" id="ARBA00022692"/>
    </source>
</evidence>
<dbReference type="InterPro" id="IPR050183">
    <property type="entry name" value="DsbB"/>
</dbReference>
<dbReference type="PANTHER" id="PTHR36570:SF2">
    <property type="entry name" value="DISULFIDE BOND FORMATION PROTEIN B"/>
    <property type="match status" value="1"/>
</dbReference>
<comment type="subcellular location">
    <subcellularLocation>
        <location evidence="1">Cell inner membrane</location>
        <topology evidence="1">Multi-pass membrane protein</topology>
    </subcellularLocation>
    <subcellularLocation>
        <location evidence="14">Cell membrane</location>
        <topology evidence="14">Multi-pass membrane protein</topology>
    </subcellularLocation>
</comment>
<keyword evidence="3 14" id="KW-0813">Transport</keyword>
<comment type="function">
    <text evidence="14">Required for disulfide bond formation in some periplasmic proteins. Acts by oxidizing the DsbA protein.</text>
</comment>
<feature type="topological domain" description="Periplasmic" evidence="14">
    <location>
        <begin position="86"/>
        <end position="140"/>
    </location>
</feature>
<keyword evidence="10 14" id="KW-0472">Membrane</keyword>
<keyword evidence="9 14" id="KW-0560">Oxidoreductase</keyword>
<sequence length="173" mass="19050">MYAFSRSRFAWALLTAGAALLLLIALFFQYVQGYHPCVMCVYQRAALVGVILAGLLGWLAPQGMPGNLALPGWLAASAKGYLLAEEHVGYQLNPSPFNQCSSFAEFPAWAPLDRWMPALFHPTGDCADVDWSWLGWSMPQWLMGIFALLAGLAAFFIVVRLVGALRRGVRREA</sequence>
<dbReference type="HAMAP" id="MF_00286">
    <property type="entry name" value="DsbB"/>
    <property type="match status" value="1"/>
</dbReference>
<evidence type="ECO:0000256" key="2">
    <source>
        <dbReference type="ARBA" id="ARBA00008823"/>
    </source>
</evidence>
<evidence type="ECO:0000256" key="14">
    <source>
        <dbReference type="HAMAP-Rule" id="MF_00286"/>
    </source>
</evidence>
<protein>
    <recommendedName>
        <fullName evidence="14">Disulfide bond formation protein B</fullName>
    </recommendedName>
    <alternativeName>
        <fullName evidence="14">Disulfide oxidoreductase</fullName>
    </alternativeName>
</protein>
<evidence type="ECO:0000256" key="3">
    <source>
        <dbReference type="ARBA" id="ARBA00022448"/>
    </source>
</evidence>
<dbReference type="AlphaFoldDB" id="A0A231N2V2"/>
<dbReference type="InterPro" id="IPR003752">
    <property type="entry name" value="DiS_bond_form_DsbB/BdbC"/>
</dbReference>
<keyword evidence="4 14" id="KW-1003">Cell membrane</keyword>
<feature type="topological domain" description="Cytoplasmic" evidence="14">
    <location>
        <begin position="1"/>
        <end position="10"/>
    </location>
</feature>
<dbReference type="GO" id="GO:0006457">
    <property type="term" value="P:protein folding"/>
    <property type="evidence" value="ECO:0007669"/>
    <property type="project" value="InterPro"/>
</dbReference>
<proteinExistence type="inferred from homology"/>
<feature type="disulfide bond" description="Redox-active" evidence="14">
    <location>
        <begin position="37"/>
        <end position="40"/>
    </location>
</feature>
<evidence type="ECO:0000313" key="15">
    <source>
        <dbReference type="EMBL" id="ATG74042.1"/>
    </source>
</evidence>
<evidence type="ECO:0000256" key="13">
    <source>
        <dbReference type="ARBA" id="ARBA00023284"/>
    </source>
</evidence>
<keyword evidence="5" id="KW-0997">Cell inner membrane</keyword>
<keyword evidence="15" id="KW-0808">Transferase</keyword>
<comment type="caution">
    <text evidence="14">Lacks conserved residue(s) required for the propagation of feature annotation.</text>
</comment>
<keyword evidence="16" id="KW-1185">Reference proteome</keyword>
<dbReference type="RefSeq" id="WP_094038196.1">
    <property type="nucleotide sequence ID" value="NZ_CP012621.1"/>
</dbReference>
<dbReference type="PANTHER" id="PTHR36570">
    <property type="entry name" value="DISULFIDE BOND FORMATION PROTEIN B"/>
    <property type="match status" value="1"/>
</dbReference>
<dbReference type="KEGG" id="zdf:AN401_09410"/>
<dbReference type="InterPro" id="IPR023380">
    <property type="entry name" value="DsbB-like_sf"/>
</dbReference>